<dbReference type="Gene3D" id="2.60.120.620">
    <property type="entry name" value="q2cbj1_9rhob like domain"/>
    <property type="match status" value="1"/>
</dbReference>
<reference evidence="3 4" key="1">
    <citation type="submission" date="2016-01" db="EMBL/GenBank/DDBJ databases">
        <title>Streptomyces amritsarensis strain MTCC 11845 genome sequencing and assembly.</title>
        <authorList>
            <person name="Sharma D."/>
            <person name="Nair G.R."/>
            <person name="Kaur G."/>
            <person name="Manhas R.K."/>
            <person name="Mayilraj S."/>
        </authorList>
    </citation>
    <scope>NUCLEOTIDE SEQUENCE [LARGE SCALE GENOMIC DNA]</scope>
    <source>
        <strain evidence="3 4">MTCC 11845</strain>
    </source>
</reference>
<evidence type="ECO:0000256" key="1">
    <source>
        <dbReference type="ARBA" id="ARBA00022723"/>
    </source>
</evidence>
<evidence type="ECO:0000256" key="2">
    <source>
        <dbReference type="ARBA" id="ARBA00023004"/>
    </source>
</evidence>
<dbReference type="PANTHER" id="PTHR20883:SF15">
    <property type="entry name" value="PHYTANOYL-COA DIOXYGENASE DOMAIN-CONTAINING PROTEIN 1"/>
    <property type="match status" value="1"/>
</dbReference>
<dbReference type="PANTHER" id="PTHR20883">
    <property type="entry name" value="PHYTANOYL-COA DIOXYGENASE DOMAIN CONTAINING 1"/>
    <property type="match status" value="1"/>
</dbReference>
<proteinExistence type="predicted"/>
<dbReference type="RefSeq" id="WP_076043430.1">
    <property type="nucleotide sequence ID" value="NZ_MQUR01000008.1"/>
</dbReference>
<evidence type="ECO:0000313" key="4">
    <source>
        <dbReference type="Proteomes" id="UP000187151"/>
    </source>
</evidence>
<dbReference type="SUPFAM" id="SSF51197">
    <property type="entry name" value="Clavaminate synthase-like"/>
    <property type="match status" value="1"/>
</dbReference>
<keyword evidence="1" id="KW-0479">Metal-binding</keyword>
<accession>A0ABX3G875</accession>
<organism evidence="3 4">
    <name type="scientific">Streptomyces amritsarensis</name>
    <dbReference type="NCBI Taxonomy" id="681158"/>
    <lineage>
        <taxon>Bacteria</taxon>
        <taxon>Bacillati</taxon>
        <taxon>Actinomycetota</taxon>
        <taxon>Actinomycetes</taxon>
        <taxon>Kitasatosporales</taxon>
        <taxon>Streptomycetaceae</taxon>
        <taxon>Streptomyces</taxon>
    </lineage>
</organism>
<protein>
    <recommendedName>
        <fullName evidence="5">Phytanoyl-CoA dioxygenase family protein</fullName>
    </recommendedName>
</protein>
<name>A0ABX3G875_9ACTN</name>
<comment type="caution">
    <text evidence="3">The sequence shown here is derived from an EMBL/GenBank/DDBJ whole genome shotgun (WGS) entry which is preliminary data.</text>
</comment>
<evidence type="ECO:0000313" key="3">
    <source>
        <dbReference type="EMBL" id="OLZ71767.1"/>
    </source>
</evidence>
<evidence type="ECO:0008006" key="5">
    <source>
        <dbReference type="Google" id="ProtNLM"/>
    </source>
</evidence>
<keyword evidence="2" id="KW-0408">Iron</keyword>
<dbReference type="InterPro" id="IPR008775">
    <property type="entry name" value="Phytyl_CoA_dOase-like"/>
</dbReference>
<dbReference type="Proteomes" id="UP000187151">
    <property type="component" value="Unassembled WGS sequence"/>
</dbReference>
<dbReference type="Pfam" id="PF05721">
    <property type="entry name" value="PhyH"/>
    <property type="match status" value="1"/>
</dbReference>
<sequence>MKDHEKYLFDLNGYLVVRNALTPDEVVQLNEAVDRRSVSEKLESTPYFHTGFPDVMLGNSDPGNGPVDLADGSLLDWGPEFRRLIDLPRILPYLEELLKPEVRFDHAYGVFSRAGAASGVGMHLHHGGAPHDPSQSYSYRDGEIYNGLLAVSYALTPAAAGGGGFCLVPGSHKSNFPLPQEVREAGSSWPVQHVPLEAGDAVIFSEATTHGTLPWSGTTERRVLLYKYCPSFMQWERSSPGAAVDARFTPEQRSLMISPFASAGRRSAKG</sequence>
<dbReference type="EMBL" id="MQUR01000008">
    <property type="protein sequence ID" value="OLZ71767.1"/>
    <property type="molecule type" value="Genomic_DNA"/>
</dbReference>
<gene>
    <name evidence="3" type="ORF">AVW11_05880</name>
</gene>
<keyword evidence="4" id="KW-1185">Reference proteome</keyword>